<feature type="region of interest" description="Disordered" evidence="6">
    <location>
        <begin position="184"/>
        <end position="206"/>
    </location>
</feature>
<evidence type="ECO:0000313" key="9">
    <source>
        <dbReference type="EMBL" id="KHN41660.1"/>
    </source>
</evidence>
<organism evidence="9">
    <name type="scientific">Glycine soja</name>
    <name type="common">Wild soybean</name>
    <dbReference type="NCBI Taxonomy" id="3848"/>
    <lineage>
        <taxon>Eukaryota</taxon>
        <taxon>Viridiplantae</taxon>
        <taxon>Streptophyta</taxon>
        <taxon>Embryophyta</taxon>
        <taxon>Tracheophyta</taxon>
        <taxon>Spermatophyta</taxon>
        <taxon>Magnoliopsida</taxon>
        <taxon>eudicotyledons</taxon>
        <taxon>Gunneridae</taxon>
        <taxon>Pentapetalae</taxon>
        <taxon>rosids</taxon>
        <taxon>fabids</taxon>
        <taxon>Fabales</taxon>
        <taxon>Fabaceae</taxon>
        <taxon>Papilionoideae</taxon>
        <taxon>50 kb inversion clade</taxon>
        <taxon>NPAAA clade</taxon>
        <taxon>indigoferoid/millettioid clade</taxon>
        <taxon>Phaseoleae</taxon>
        <taxon>Glycine</taxon>
        <taxon>Glycine subgen. Soja</taxon>
    </lineage>
</organism>
<gene>
    <name evidence="9" type="ORF">glysoja_036404</name>
</gene>
<feature type="region of interest" description="Disordered" evidence="6">
    <location>
        <begin position="97"/>
        <end position="121"/>
    </location>
</feature>
<feature type="compositionally biased region" description="Polar residues" evidence="6">
    <location>
        <begin position="197"/>
        <end position="206"/>
    </location>
</feature>
<evidence type="ECO:0000256" key="5">
    <source>
        <dbReference type="ARBA" id="ARBA00023034"/>
    </source>
</evidence>
<dbReference type="InterPro" id="IPR040911">
    <property type="entry name" value="Exostosin_GT47"/>
</dbReference>
<accession>A0A0B2S8X9</accession>
<dbReference type="Proteomes" id="UP000053555">
    <property type="component" value="Unassembled WGS sequence"/>
</dbReference>
<sequence>MGNRRLLFLLGVLAVNFLLFQSILVPYGNGNAPWSSVPQKYDNVRLSLHSTPKYFTVWNPPTGTVSGFSNSSAFIATVQKVHIPIVVDEVGHGKKKGMHNNVKGGLVSERNGSDDNVFEHGADRNDVRSLSEKKDVGKGDRLELESVVSKNFIADSAKGSKVDFSVKQFLETKRGASRLVKDNNMDSREHDGVGVHTSDSSTFSTNLENSPQKIVFSASDNSTAVSIPRRKMRCMMPPKSRTLIGEMNRILVRKRASARAMRPRWSSKRDLEILAARSEIEHAPTVTHDKELYAPLFRNLSMFKRSYELMERTLKVYIYKDGNKPIFHQPIMKGLYASEGWFMKLMEENKHFVLKDPAKAHLFYMPFSSRMLEHALYVRNSHNRTNLRQFLKDYTDKISAKYRYFNRTGGADHFLVACHDWAPYETRHHMEYCIKALCNADVTQGFKIGRDVSLPEAYVRSVRDPQRDLGGKPPHQRPILAFYAGNMHGYLRPILLKHWKDKDPDMKIYGPMPHGVTSKMNYINHMKNSKYCICPKGYEVNSPRVVEAIFYECVPVIISDNFVPPFFEVLNWDAFSIILAEKDIPNLKQILLSVSQEKYLKLQLGVRKAQKHFFWHVKPLKYDLFHMTLHSIWYNRVFQIKVR</sequence>
<dbReference type="GO" id="GO:0000139">
    <property type="term" value="C:Golgi membrane"/>
    <property type="evidence" value="ECO:0007669"/>
    <property type="project" value="UniProtKB-SubCell"/>
</dbReference>
<dbReference type="PANTHER" id="PTHR11062:SF210">
    <property type="entry name" value="EXOSTOSIN FAMILY PROTEIN"/>
    <property type="match status" value="1"/>
</dbReference>
<dbReference type="EMBL" id="KN644868">
    <property type="protein sequence ID" value="KHN41660.1"/>
    <property type="molecule type" value="Genomic_DNA"/>
</dbReference>
<evidence type="ECO:0000256" key="2">
    <source>
        <dbReference type="ARBA" id="ARBA00010271"/>
    </source>
</evidence>
<feature type="domain" description="Exostosin GT47" evidence="8">
    <location>
        <begin position="311"/>
        <end position="592"/>
    </location>
</feature>
<feature type="compositionally biased region" description="Basic and acidic residues" evidence="6">
    <location>
        <begin position="184"/>
        <end position="193"/>
    </location>
</feature>
<evidence type="ECO:0000256" key="7">
    <source>
        <dbReference type="SAM" id="SignalP"/>
    </source>
</evidence>
<dbReference type="Pfam" id="PF03016">
    <property type="entry name" value="Exostosin_GT47"/>
    <property type="match status" value="1"/>
</dbReference>
<keyword evidence="7" id="KW-0732">Signal</keyword>
<evidence type="ECO:0000256" key="3">
    <source>
        <dbReference type="ARBA" id="ARBA00022676"/>
    </source>
</evidence>
<evidence type="ECO:0000256" key="1">
    <source>
        <dbReference type="ARBA" id="ARBA00004323"/>
    </source>
</evidence>
<evidence type="ECO:0000259" key="8">
    <source>
        <dbReference type="Pfam" id="PF03016"/>
    </source>
</evidence>
<dbReference type="GO" id="GO:0050508">
    <property type="term" value="F:glucuronosyl-N-acetylglucosaminyl-proteoglycan 4-alpha-N-acetylglucosaminyltransferase activity"/>
    <property type="evidence" value="ECO:0007669"/>
    <property type="project" value="UniProtKB-EC"/>
</dbReference>
<dbReference type="InterPro" id="IPR004263">
    <property type="entry name" value="Exostosin"/>
</dbReference>
<comment type="subcellular location">
    <subcellularLocation>
        <location evidence="1">Golgi apparatus membrane</location>
        <topology evidence="1">Single-pass type II membrane protein</topology>
    </subcellularLocation>
</comment>
<dbReference type="EC" id="2.4.1.224" evidence="9"/>
<keyword evidence="3 9" id="KW-0328">Glycosyltransferase</keyword>
<name>A0A0B2S8X9_GLYSO</name>
<feature type="chain" id="PRO_5002075125" evidence="7">
    <location>
        <begin position="31"/>
        <end position="643"/>
    </location>
</feature>
<feature type="signal peptide" evidence="7">
    <location>
        <begin position="1"/>
        <end position="30"/>
    </location>
</feature>
<reference evidence="9" key="1">
    <citation type="submission" date="2014-07" db="EMBL/GenBank/DDBJ databases">
        <title>Identification of a novel salt tolerance gene in wild soybean by whole-genome sequencing.</title>
        <authorList>
            <person name="Lam H.-M."/>
            <person name="Qi X."/>
            <person name="Li M.-W."/>
            <person name="Liu X."/>
            <person name="Xie M."/>
            <person name="Ni M."/>
            <person name="Xu X."/>
        </authorList>
    </citation>
    <scope>NUCLEOTIDE SEQUENCE [LARGE SCALE GENOMIC DNA]</scope>
    <source>
        <tissue evidence="9">Root</tissue>
    </source>
</reference>
<keyword evidence="4" id="KW-0812">Transmembrane</keyword>
<feature type="compositionally biased region" description="Basic and acidic residues" evidence="6">
    <location>
        <begin position="111"/>
        <end position="121"/>
    </location>
</feature>
<comment type="similarity">
    <text evidence="2">Belongs to the glycosyltransferase 47 family.</text>
</comment>
<proteinExistence type="inferred from homology"/>
<dbReference type="PANTHER" id="PTHR11062">
    <property type="entry name" value="EXOSTOSIN HEPARAN SULFATE GLYCOSYLTRANSFERASE -RELATED"/>
    <property type="match status" value="1"/>
</dbReference>
<protein>
    <submittedName>
        <fullName evidence="9">Putative glycosyltransferase</fullName>
        <ecNumber evidence="9">2.4.1.224</ecNumber>
    </submittedName>
</protein>
<keyword evidence="4" id="KW-0735">Signal-anchor</keyword>
<keyword evidence="9" id="KW-0808">Transferase</keyword>
<dbReference type="AlphaFoldDB" id="A0A0B2S8X9"/>
<evidence type="ECO:0000256" key="4">
    <source>
        <dbReference type="ARBA" id="ARBA00022968"/>
    </source>
</evidence>
<evidence type="ECO:0000256" key="6">
    <source>
        <dbReference type="SAM" id="MobiDB-lite"/>
    </source>
</evidence>
<keyword evidence="5" id="KW-0333">Golgi apparatus</keyword>